<dbReference type="InterPro" id="IPR013103">
    <property type="entry name" value="RVT_2"/>
</dbReference>
<proteinExistence type="predicted"/>
<keyword evidence="3" id="KW-1185">Reference proteome</keyword>
<name>A0ABQ4YQK8_9ASTR</name>
<evidence type="ECO:0000313" key="3">
    <source>
        <dbReference type="Proteomes" id="UP001151760"/>
    </source>
</evidence>
<evidence type="ECO:0000313" key="2">
    <source>
        <dbReference type="EMBL" id="GJS78908.1"/>
    </source>
</evidence>
<sequence length="151" mass="17806">MFIHYSREKRDEMGRGVCGRSKTHTLYLYKSELHPSMEVWRRDNRTLRLHAQDKSNFFAFVSSIEPENIKEAIKDESWIMAMQEELDQFVCNDVWDLVPCPEGHTIIGTKWVFRNNLDENSIVCRNKARLVAQVYNQQEGINYDETYALVA</sequence>
<dbReference type="Proteomes" id="UP001151760">
    <property type="component" value="Unassembled WGS sequence"/>
</dbReference>
<dbReference type="Pfam" id="PF07727">
    <property type="entry name" value="RVT_2"/>
    <property type="match status" value="1"/>
</dbReference>
<accession>A0ABQ4YQK8</accession>
<comment type="caution">
    <text evidence="2">The sequence shown here is derived from an EMBL/GenBank/DDBJ whole genome shotgun (WGS) entry which is preliminary data.</text>
</comment>
<evidence type="ECO:0000259" key="1">
    <source>
        <dbReference type="Pfam" id="PF07727"/>
    </source>
</evidence>
<organism evidence="2 3">
    <name type="scientific">Tanacetum coccineum</name>
    <dbReference type="NCBI Taxonomy" id="301880"/>
    <lineage>
        <taxon>Eukaryota</taxon>
        <taxon>Viridiplantae</taxon>
        <taxon>Streptophyta</taxon>
        <taxon>Embryophyta</taxon>
        <taxon>Tracheophyta</taxon>
        <taxon>Spermatophyta</taxon>
        <taxon>Magnoliopsida</taxon>
        <taxon>eudicotyledons</taxon>
        <taxon>Gunneridae</taxon>
        <taxon>Pentapetalae</taxon>
        <taxon>asterids</taxon>
        <taxon>campanulids</taxon>
        <taxon>Asterales</taxon>
        <taxon>Asteraceae</taxon>
        <taxon>Asteroideae</taxon>
        <taxon>Anthemideae</taxon>
        <taxon>Anthemidinae</taxon>
        <taxon>Tanacetum</taxon>
    </lineage>
</organism>
<dbReference type="EMBL" id="BQNB010010559">
    <property type="protein sequence ID" value="GJS78908.1"/>
    <property type="molecule type" value="Genomic_DNA"/>
</dbReference>
<reference evidence="2" key="1">
    <citation type="journal article" date="2022" name="Int. J. Mol. Sci.">
        <title>Draft Genome of Tanacetum Coccineum: Genomic Comparison of Closely Related Tanacetum-Family Plants.</title>
        <authorList>
            <person name="Yamashiro T."/>
            <person name="Shiraishi A."/>
            <person name="Nakayama K."/>
            <person name="Satake H."/>
        </authorList>
    </citation>
    <scope>NUCLEOTIDE SEQUENCE</scope>
</reference>
<feature type="domain" description="Reverse transcriptase Ty1/copia-type" evidence="1">
    <location>
        <begin position="92"/>
        <end position="150"/>
    </location>
</feature>
<reference evidence="2" key="2">
    <citation type="submission" date="2022-01" db="EMBL/GenBank/DDBJ databases">
        <authorList>
            <person name="Yamashiro T."/>
            <person name="Shiraishi A."/>
            <person name="Satake H."/>
            <person name="Nakayama K."/>
        </authorList>
    </citation>
    <scope>NUCLEOTIDE SEQUENCE</scope>
</reference>
<protein>
    <submittedName>
        <fullName evidence="2">Retrovirus-related pol polyprotein from transposon TNT 1-94</fullName>
    </submittedName>
</protein>
<gene>
    <name evidence="2" type="ORF">Tco_0728789</name>
</gene>